<evidence type="ECO:0000256" key="1">
    <source>
        <dbReference type="SAM" id="MobiDB-lite"/>
    </source>
</evidence>
<gene>
    <name evidence="2" type="ORF">MICAH_2760002</name>
</gene>
<evidence type="ECO:0000313" key="3">
    <source>
        <dbReference type="Proteomes" id="UP000004775"/>
    </source>
</evidence>
<evidence type="ECO:0000313" key="2">
    <source>
        <dbReference type="EMBL" id="CCI24149.1"/>
    </source>
</evidence>
<dbReference type="AlphaFoldDB" id="I4HQ25"/>
<feature type="compositionally biased region" description="Polar residues" evidence="1">
    <location>
        <begin position="25"/>
        <end position="38"/>
    </location>
</feature>
<dbReference type="HOGENOM" id="CLU_2233413_0_0_3"/>
<dbReference type="EMBL" id="CAIO01000197">
    <property type="protein sequence ID" value="CCI24149.1"/>
    <property type="molecule type" value="Genomic_DNA"/>
</dbReference>
<dbReference type="Proteomes" id="UP000004775">
    <property type="component" value="Unassembled WGS sequence"/>
</dbReference>
<sequence>MEFRSSYAQLISYQGNGEMGKFQLKPQNPKTLKPQNPKTLKPQPLTPHSLLSPIGNHVRKHLPKRSVNSSSHRSIDVNYSSYHHRSFFSKSFRSGLASFYHLSPH</sequence>
<proteinExistence type="predicted"/>
<organism evidence="2 3">
    <name type="scientific">Microcystis aeruginosa PCC 9809</name>
    <dbReference type="NCBI Taxonomy" id="1160285"/>
    <lineage>
        <taxon>Bacteria</taxon>
        <taxon>Bacillati</taxon>
        <taxon>Cyanobacteriota</taxon>
        <taxon>Cyanophyceae</taxon>
        <taxon>Oscillatoriophycideae</taxon>
        <taxon>Chroococcales</taxon>
        <taxon>Microcystaceae</taxon>
        <taxon>Microcystis</taxon>
    </lineage>
</organism>
<feature type="region of interest" description="Disordered" evidence="1">
    <location>
        <begin position="18"/>
        <end position="55"/>
    </location>
</feature>
<comment type="caution">
    <text evidence="2">The sequence shown here is derived from an EMBL/GenBank/DDBJ whole genome shotgun (WGS) entry which is preliminary data.</text>
</comment>
<protein>
    <submittedName>
        <fullName evidence="2">Uncharacterized protein</fullName>
    </submittedName>
</protein>
<accession>I4HQ25</accession>
<reference evidence="2 3" key="1">
    <citation type="submission" date="2012-04" db="EMBL/GenBank/DDBJ databases">
        <authorList>
            <person name="Genoscope - CEA"/>
        </authorList>
    </citation>
    <scope>NUCLEOTIDE SEQUENCE [LARGE SCALE GENOMIC DNA]</scope>
    <source>
        <strain evidence="2 3">9809</strain>
    </source>
</reference>
<name>I4HQ25_MICAE</name>